<evidence type="ECO:0000313" key="4">
    <source>
        <dbReference type="Proteomes" id="UP000314960"/>
    </source>
</evidence>
<organism evidence="3 4">
    <name type="scientific">Liquorilactobacillus hordei</name>
    <dbReference type="NCBI Taxonomy" id="468911"/>
    <lineage>
        <taxon>Bacteria</taxon>
        <taxon>Bacillati</taxon>
        <taxon>Bacillota</taxon>
        <taxon>Bacilli</taxon>
        <taxon>Lactobacillales</taxon>
        <taxon>Lactobacillaceae</taxon>
        <taxon>Liquorilactobacillus</taxon>
    </lineage>
</organism>
<evidence type="ECO:0000256" key="1">
    <source>
        <dbReference type="SAM" id="Phobius"/>
    </source>
</evidence>
<dbReference type="KEGG" id="lhw:BSQ49_03745"/>
<protein>
    <recommendedName>
        <fullName evidence="2">DUF4097 domain-containing protein</fullName>
    </recommendedName>
</protein>
<keyword evidence="1" id="KW-0812">Transmembrane</keyword>
<keyword evidence="1" id="KW-0472">Membrane</keyword>
<evidence type="ECO:0000259" key="2">
    <source>
        <dbReference type="Pfam" id="PF13349"/>
    </source>
</evidence>
<reference evidence="3 4" key="1">
    <citation type="submission" date="2016-11" db="EMBL/GenBank/DDBJ databases">
        <title>Interaction between Lactobacillus species and yeast in water kefir.</title>
        <authorList>
            <person name="Behr J."/>
            <person name="Xu D."/>
            <person name="Vogel R.F."/>
        </authorList>
    </citation>
    <scope>NUCLEOTIDE SEQUENCE [LARGE SCALE GENOMIC DNA]</scope>
    <source>
        <strain evidence="3 4">TMW 1.1822</strain>
    </source>
</reference>
<dbReference type="Proteomes" id="UP000314960">
    <property type="component" value="Chromosome"/>
</dbReference>
<feature type="transmembrane region" description="Helical" evidence="1">
    <location>
        <begin position="6"/>
        <end position="24"/>
    </location>
</feature>
<sequence length="313" mass="33849">MKKTIIIGFFIMVIGLLFTGYGYIKNGAKPLYIDGWKPKVATRIEKKQILSKNVSFDKINVSDTINDVVITRGSHFQISYQGNKKYLPTVSISNGILNIQQKKSLSNYISISGSVENSERVIITVPKTATLQDIGVAITEGDLSIQNIKTQKISVNDTDGDISIGNLTAGELKIDNEDGDVDVTAQSQITNGTFSLVDGDLTAHESSFTNVKMTNSDGDISLYDSTINGGELKLTDGDFEGTKIGITGELNVVNNDGDNSISLLNDSGMGYSMSNEDGDNTLFGKGVKSRISRRSNQANQIKLINISGDNEIK</sequence>
<accession>A0A3S6QN79</accession>
<name>A0A3S6QN79_9LACO</name>
<dbReference type="InterPro" id="IPR025164">
    <property type="entry name" value="Toastrack_DUF4097"/>
</dbReference>
<gene>
    <name evidence="3" type="ORF">BSQ49_03745</name>
</gene>
<evidence type="ECO:0000313" key="3">
    <source>
        <dbReference type="EMBL" id="AUJ29393.1"/>
    </source>
</evidence>
<dbReference type="Pfam" id="PF13349">
    <property type="entry name" value="DUF4097"/>
    <property type="match status" value="1"/>
</dbReference>
<dbReference type="RefSeq" id="WP_141052946.1">
    <property type="nucleotide sequence ID" value="NZ_CP018176.1"/>
</dbReference>
<proteinExistence type="predicted"/>
<dbReference type="AlphaFoldDB" id="A0A3S6QN79"/>
<dbReference type="EMBL" id="CP018176">
    <property type="protein sequence ID" value="AUJ29393.1"/>
    <property type="molecule type" value="Genomic_DNA"/>
</dbReference>
<feature type="domain" description="DUF4097" evidence="2">
    <location>
        <begin position="57"/>
        <end position="312"/>
    </location>
</feature>
<keyword evidence="1" id="KW-1133">Transmembrane helix</keyword>